<feature type="transmembrane region" description="Helical" evidence="12">
    <location>
        <begin position="204"/>
        <end position="224"/>
    </location>
</feature>
<dbReference type="GeneID" id="6335922"/>
<evidence type="ECO:0000256" key="11">
    <source>
        <dbReference type="RuleBase" id="RU000473"/>
    </source>
</evidence>
<keyword evidence="9 12" id="KW-0472">Membrane</keyword>
<dbReference type="GO" id="GO:0009060">
    <property type="term" value="P:aerobic respiration"/>
    <property type="evidence" value="ECO:0007669"/>
    <property type="project" value="TreeGrafter"/>
</dbReference>
<keyword evidence="8 11" id="KW-0830">Ubiquinone</keyword>
<feature type="transmembrane region" description="Helical" evidence="12">
    <location>
        <begin position="6"/>
        <end position="24"/>
    </location>
</feature>
<evidence type="ECO:0000256" key="10">
    <source>
        <dbReference type="RuleBase" id="RU000471"/>
    </source>
</evidence>
<geneLocation type="mitochondrion" evidence="13"/>
<feature type="transmembrane region" description="Helical" evidence="12">
    <location>
        <begin position="274"/>
        <end position="298"/>
    </location>
</feature>
<comment type="similarity">
    <text evidence="3 10">Belongs to the complex I subunit 1 family.</text>
</comment>
<proteinExistence type="inferred from homology"/>
<dbReference type="EC" id="7.1.1.2" evidence="11"/>
<comment type="catalytic activity">
    <reaction evidence="11">
        <text>a ubiquinone + NADH + 5 H(+)(in) = a ubiquinol + NAD(+) + 4 H(+)(out)</text>
        <dbReference type="Rhea" id="RHEA:29091"/>
        <dbReference type="Rhea" id="RHEA-COMP:9565"/>
        <dbReference type="Rhea" id="RHEA-COMP:9566"/>
        <dbReference type="ChEBI" id="CHEBI:15378"/>
        <dbReference type="ChEBI" id="CHEBI:16389"/>
        <dbReference type="ChEBI" id="CHEBI:17976"/>
        <dbReference type="ChEBI" id="CHEBI:57540"/>
        <dbReference type="ChEBI" id="CHEBI:57945"/>
        <dbReference type="EC" id="7.1.1.2"/>
    </reaction>
</comment>
<dbReference type="EMBL" id="EU523757">
    <property type="protein sequence ID" value="ACA66090.1"/>
    <property type="molecule type" value="Genomic_DNA"/>
</dbReference>
<feature type="transmembrane region" description="Helical" evidence="12">
    <location>
        <begin position="174"/>
        <end position="192"/>
    </location>
</feature>
<organism evidence="13">
    <name type="scientific">Phalangium opilio</name>
    <name type="common">Brown Daddy-long-legs</name>
    <dbReference type="NCBI Taxonomy" id="118624"/>
    <lineage>
        <taxon>Eukaryota</taxon>
        <taxon>Metazoa</taxon>
        <taxon>Ecdysozoa</taxon>
        <taxon>Arthropoda</taxon>
        <taxon>Chelicerata</taxon>
        <taxon>Arachnida</taxon>
        <taxon>Opiliones</taxon>
        <taxon>Palpatores</taxon>
        <taxon>Phalangioidea</taxon>
        <taxon>Phalangiidae</taxon>
        <taxon>Phalangium</taxon>
    </lineage>
</organism>
<reference evidence="13" key="1">
    <citation type="journal article" date="2008" name="Mol. Biol. Evol.">
        <title>Parallel evolution of truncated transfer RNA genes in arachnid mitochondrial genomes.</title>
        <authorList>
            <person name="Masta S.E."/>
            <person name="Boore J.L."/>
        </authorList>
    </citation>
    <scope>NUCLEOTIDE SEQUENCE</scope>
</reference>
<dbReference type="PANTHER" id="PTHR11432">
    <property type="entry name" value="NADH DEHYDROGENASE SUBUNIT 1"/>
    <property type="match status" value="1"/>
</dbReference>
<keyword evidence="11 13" id="KW-0496">Mitochondrion</keyword>
<feature type="transmembrane region" description="Helical" evidence="12">
    <location>
        <begin position="71"/>
        <end position="93"/>
    </location>
</feature>
<comment type="function">
    <text evidence="1">Core subunit of the mitochondrial membrane respiratory chain NADH dehydrogenase (Complex I) that is believed to belong to the minimal assembly required for catalysis. Complex I functions in the transfer of electrons from NADH to the respiratory chain. The immediate electron acceptor for the enzyme is believed to be ubiquinone.</text>
</comment>
<evidence type="ECO:0000256" key="4">
    <source>
        <dbReference type="ARBA" id="ARBA00021009"/>
    </source>
</evidence>
<feature type="transmembrane region" description="Helical" evidence="12">
    <location>
        <begin position="141"/>
        <end position="159"/>
    </location>
</feature>
<dbReference type="InterPro" id="IPR001694">
    <property type="entry name" value="NADH_UbQ_OxRdtase_su1/FPO"/>
</dbReference>
<evidence type="ECO:0000256" key="6">
    <source>
        <dbReference type="ARBA" id="ARBA00022692"/>
    </source>
</evidence>
<keyword evidence="7 12" id="KW-1133">Transmembrane helix</keyword>
<comment type="subcellular location">
    <subcellularLocation>
        <location evidence="10">Mitochondrion inner membrane</location>
        <topology evidence="10">Multi-pass membrane protein</topology>
    </subcellularLocation>
    <subcellularLocation>
        <location evidence="2">Mitochondrion membrane</location>
        <topology evidence="2">Multi-pass membrane protein</topology>
    </subcellularLocation>
</comment>
<evidence type="ECO:0000256" key="3">
    <source>
        <dbReference type="ARBA" id="ARBA00010535"/>
    </source>
</evidence>
<dbReference type="GO" id="GO:0005743">
    <property type="term" value="C:mitochondrial inner membrane"/>
    <property type="evidence" value="ECO:0007669"/>
    <property type="project" value="UniProtKB-SubCell"/>
</dbReference>
<keyword evidence="6 10" id="KW-0812">Transmembrane</keyword>
<evidence type="ECO:0000313" key="13">
    <source>
        <dbReference type="EMBL" id="ACA66090.1"/>
    </source>
</evidence>
<evidence type="ECO:0000256" key="7">
    <source>
        <dbReference type="ARBA" id="ARBA00022989"/>
    </source>
</evidence>
<name>B2CKZ5_PHAOP</name>
<dbReference type="HAMAP" id="MF_01350">
    <property type="entry name" value="NDH1_NuoH"/>
    <property type="match status" value="1"/>
</dbReference>
<evidence type="ECO:0000256" key="2">
    <source>
        <dbReference type="ARBA" id="ARBA00004225"/>
    </source>
</evidence>
<dbReference type="Pfam" id="PF00146">
    <property type="entry name" value="NADHdh"/>
    <property type="match status" value="1"/>
</dbReference>
<gene>
    <name evidence="13" type="primary">ND1</name>
</gene>
<protein>
    <recommendedName>
        <fullName evidence="4 11">NADH-ubiquinone oxidoreductase chain 1</fullName>
        <ecNumber evidence="11">7.1.1.2</ecNumber>
    </recommendedName>
</protein>
<evidence type="ECO:0000256" key="1">
    <source>
        <dbReference type="ARBA" id="ARBA00003257"/>
    </source>
</evidence>
<feature type="transmembrane region" description="Helical" evidence="12">
    <location>
        <begin position="230"/>
        <end position="262"/>
    </location>
</feature>
<dbReference type="AlphaFoldDB" id="B2CKZ5"/>
<dbReference type="GO" id="GO:0003954">
    <property type="term" value="F:NADH dehydrogenase activity"/>
    <property type="evidence" value="ECO:0007669"/>
    <property type="project" value="TreeGrafter"/>
</dbReference>
<dbReference type="CTD" id="4535"/>
<dbReference type="InterPro" id="IPR018086">
    <property type="entry name" value="NADH_UbQ_OxRdtase_su1_CS"/>
</dbReference>
<keyword evidence="5" id="KW-0813">Transport</keyword>
<keyword evidence="10" id="KW-0520">NAD</keyword>
<dbReference type="PROSITE" id="PS00667">
    <property type="entry name" value="COMPLEX1_ND1_1"/>
    <property type="match status" value="1"/>
</dbReference>
<dbReference type="GO" id="GO:0008137">
    <property type="term" value="F:NADH dehydrogenase (ubiquinone) activity"/>
    <property type="evidence" value="ECO:0007669"/>
    <property type="project" value="UniProtKB-EC"/>
</dbReference>
<evidence type="ECO:0000256" key="5">
    <source>
        <dbReference type="ARBA" id="ARBA00022448"/>
    </source>
</evidence>
<evidence type="ECO:0000256" key="8">
    <source>
        <dbReference type="ARBA" id="ARBA00023075"/>
    </source>
</evidence>
<dbReference type="RefSeq" id="YP_001936236.1">
    <property type="nucleotide sequence ID" value="NC_010766.1"/>
</dbReference>
<dbReference type="PANTHER" id="PTHR11432:SF3">
    <property type="entry name" value="NADH-UBIQUINONE OXIDOREDUCTASE CHAIN 1"/>
    <property type="match status" value="1"/>
</dbReference>
<evidence type="ECO:0000256" key="12">
    <source>
        <dbReference type="SAM" id="Phobius"/>
    </source>
</evidence>
<dbReference type="PROSITE" id="PS00668">
    <property type="entry name" value="COMPLEX1_ND1_2"/>
    <property type="match status" value="1"/>
</dbReference>
<sequence>MMVLLSYVFLLVCMLIGVAFYTLLERKILGYIQIRKGPNKVGFMGLLQPFADGLKLMVKEQVWPSLSNKGLFYLSPILGLFLAFIYYSLFLFIWEGFNLVWGVVLFLVISSLGVYPLLGCGWSSNSAYAMLGCYRAVAQTVSYEVSLALILLSLVILPGDYNLFTFDSFGSSKFVLYFLLLFIWVISCLAETNRSPFDFAEGESELVSGFNIEYGAGGFALIFIAEYSNIIFMCIFTLYLFFVLNLSFSLLVLLLMFVFLWVRGSFPRFRYDKLMMLAWKSFLPLVLGFFLFVFGVVLV</sequence>
<feature type="transmembrane region" description="Helical" evidence="12">
    <location>
        <begin position="99"/>
        <end position="120"/>
    </location>
</feature>
<evidence type="ECO:0000256" key="9">
    <source>
        <dbReference type="ARBA" id="ARBA00023136"/>
    </source>
</evidence>
<accession>B2CKZ5</accession>